<organism evidence="1 2">
    <name type="scientific">Bacillus salitolerans</name>
    <dbReference type="NCBI Taxonomy" id="1437434"/>
    <lineage>
        <taxon>Bacteria</taxon>
        <taxon>Bacillati</taxon>
        <taxon>Bacillota</taxon>
        <taxon>Bacilli</taxon>
        <taxon>Bacillales</taxon>
        <taxon>Bacillaceae</taxon>
        <taxon>Bacillus</taxon>
    </lineage>
</organism>
<keyword evidence="2" id="KW-1185">Reference proteome</keyword>
<dbReference type="RefSeq" id="WP_377927289.1">
    <property type="nucleotide sequence ID" value="NZ_JBHUEM010000005.1"/>
</dbReference>
<proteinExistence type="predicted"/>
<accession>A0ABW4LLS7</accession>
<name>A0ABW4LLS7_9BACI</name>
<evidence type="ECO:0000313" key="1">
    <source>
        <dbReference type="EMBL" id="MFD1736142.1"/>
    </source>
</evidence>
<gene>
    <name evidence="1" type="ORF">ACFSCX_06145</name>
</gene>
<reference evidence="2" key="1">
    <citation type="journal article" date="2019" name="Int. J. Syst. Evol. Microbiol.">
        <title>The Global Catalogue of Microorganisms (GCM) 10K type strain sequencing project: providing services to taxonomists for standard genome sequencing and annotation.</title>
        <authorList>
            <consortium name="The Broad Institute Genomics Platform"/>
            <consortium name="The Broad Institute Genome Sequencing Center for Infectious Disease"/>
            <person name="Wu L."/>
            <person name="Ma J."/>
        </authorList>
    </citation>
    <scope>NUCLEOTIDE SEQUENCE [LARGE SCALE GENOMIC DNA]</scope>
    <source>
        <strain evidence="2">CCUG 49339</strain>
    </source>
</reference>
<dbReference type="Proteomes" id="UP001597214">
    <property type="component" value="Unassembled WGS sequence"/>
</dbReference>
<protein>
    <submittedName>
        <fullName evidence="1">Uncharacterized protein</fullName>
    </submittedName>
</protein>
<evidence type="ECO:0000313" key="2">
    <source>
        <dbReference type="Proteomes" id="UP001597214"/>
    </source>
</evidence>
<dbReference type="EMBL" id="JBHUEM010000005">
    <property type="protein sequence ID" value="MFD1736142.1"/>
    <property type="molecule type" value="Genomic_DNA"/>
</dbReference>
<sequence length="90" mass="10576">MSIPWYMSDSRFKPGTVADVGYSLRLILSNPESNPNEWRLHMAIRTRKIDGVKDNLPRPVKVAVFKKCQSLKEAQYRAESWFSNWRTDLF</sequence>
<comment type="caution">
    <text evidence="1">The sequence shown here is derived from an EMBL/GenBank/DDBJ whole genome shotgun (WGS) entry which is preliminary data.</text>
</comment>